<feature type="region of interest" description="Disordered" evidence="1">
    <location>
        <begin position="1"/>
        <end position="164"/>
    </location>
</feature>
<name>S3EDE6_GLAL2</name>
<protein>
    <submittedName>
        <fullName evidence="2">Uncharacterized protein</fullName>
    </submittedName>
</protein>
<feature type="compositionally biased region" description="Basic and acidic residues" evidence="1">
    <location>
        <begin position="14"/>
        <end position="23"/>
    </location>
</feature>
<feature type="compositionally biased region" description="Basic residues" evidence="1">
    <location>
        <begin position="142"/>
        <end position="151"/>
    </location>
</feature>
<dbReference type="HOGENOM" id="CLU_1057867_0_0_1"/>
<sequence length="263" mass="29780">MSSTTDFSPQEPVSRPRETERDILMNILNKHMDDKDTLKSQRRRSMTSKTSKGTAKSSVKRNSVHRKEKVGHVRIVSQTSFTTIEIPPTPPPKPQRPRTPPPRRSSRRTSHTPKPEAQATTSHPKPSPSSQFMPTPSPPPTKPKKRPHALRPTHDLELPSHTHPSCISLPPTWNTVHDRFIAYLSTHAPLDHQGKVPANEASRERWSVEDITKIVGERFELGGIPLRAAAVELRLRLLDESGDNDFFQKRYGAYRGEKWGWGV</sequence>
<dbReference type="EMBL" id="KE145353">
    <property type="protein sequence ID" value="EPE36303.1"/>
    <property type="molecule type" value="Genomic_DNA"/>
</dbReference>
<gene>
    <name evidence="2" type="ORF">GLAREA_05641</name>
</gene>
<evidence type="ECO:0000313" key="3">
    <source>
        <dbReference type="Proteomes" id="UP000016922"/>
    </source>
</evidence>
<dbReference type="AlphaFoldDB" id="S3EDE6"/>
<dbReference type="KEGG" id="glz:GLAREA_05641"/>
<evidence type="ECO:0000256" key="1">
    <source>
        <dbReference type="SAM" id="MobiDB-lite"/>
    </source>
</evidence>
<organism evidence="2 3">
    <name type="scientific">Glarea lozoyensis (strain ATCC 20868 / MF5171)</name>
    <dbReference type="NCBI Taxonomy" id="1116229"/>
    <lineage>
        <taxon>Eukaryota</taxon>
        <taxon>Fungi</taxon>
        <taxon>Dikarya</taxon>
        <taxon>Ascomycota</taxon>
        <taxon>Pezizomycotina</taxon>
        <taxon>Leotiomycetes</taxon>
        <taxon>Helotiales</taxon>
        <taxon>Helotiaceae</taxon>
        <taxon>Glarea</taxon>
    </lineage>
</organism>
<proteinExistence type="predicted"/>
<evidence type="ECO:0000313" key="2">
    <source>
        <dbReference type="EMBL" id="EPE36303.1"/>
    </source>
</evidence>
<dbReference type="Proteomes" id="UP000016922">
    <property type="component" value="Unassembled WGS sequence"/>
</dbReference>
<feature type="compositionally biased region" description="Pro residues" evidence="1">
    <location>
        <begin position="87"/>
        <end position="103"/>
    </location>
</feature>
<dbReference type="GeneID" id="19464695"/>
<keyword evidence="3" id="KW-1185">Reference proteome</keyword>
<dbReference type="OrthoDB" id="5383839at2759"/>
<reference evidence="2 3" key="1">
    <citation type="journal article" date="2013" name="BMC Genomics">
        <title>Genomics-driven discovery of the pneumocandin biosynthetic gene cluster in the fungus Glarea lozoyensis.</title>
        <authorList>
            <person name="Chen L."/>
            <person name="Yue Q."/>
            <person name="Zhang X."/>
            <person name="Xiang M."/>
            <person name="Wang C."/>
            <person name="Li S."/>
            <person name="Che Y."/>
            <person name="Ortiz-Lopez F.J."/>
            <person name="Bills G.F."/>
            <person name="Liu X."/>
            <person name="An Z."/>
        </authorList>
    </citation>
    <scope>NUCLEOTIDE SEQUENCE [LARGE SCALE GENOMIC DNA]</scope>
    <source>
        <strain evidence="3">ATCC 20868 / MF5171</strain>
    </source>
</reference>
<feature type="compositionally biased region" description="Basic residues" evidence="1">
    <location>
        <begin position="58"/>
        <end position="69"/>
    </location>
</feature>
<dbReference type="RefSeq" id="XP_008077121.1">
    <property type="nucleotide sequence ID" value="XM_008078930.1"/>
</dbReference>
<feature type="compositionally biased region" description="Low complexity" evidence="1">
    <location>
        <begin position="47"/>
        <end position="57"/>
    </location>
</feature>
<feature type="compositionally biased region" description="Basic and acidic residues" evidence="1">
    <location>
        <begin position="30"/>
        <end position="39"/>
    </location>
</feature>
<accession>S3EDE6</accession>